<dbReference type="SUPFAM" id="SSF53187">
    <property type="entry name" value="Zn-dependent exopeptidases"/>
    <property type="match status" value="1"/>
</dbReference>
<dbReference type="InterPro" id="IPR000834">
    <property type="entry name" value="Peptidase_M14"/>
</dbReference>
<dbReference type="GeneID" id="106476909"/>
<evidence type="ECO:0000259" key="4">
    <source>
        <dbReference type="PROSITE" id="PS52035"/>
    </source>
</evidence>
<name>A0ABM1RY96_LIMPO</name>
<reference evidence="6" key="1">
    <citation type="submission" date="2025-08" db="UniProtKB">
        <authorList>
            <consortium name="RefSeq"/>
        </authorList>
    </citation>
    <scope>IDENTIFICATION</scope>
    <source>
        <tissue evidence="6">Muscle</tissue>
    </source>
</reference>
<protein>
    <submittedName>
        <fullName evidence="6">Carboxypeptidase B-like</fullName>
    </submittedName>
</protein>
<feature type="non-terminal residue" evidence="6">
    <location>
        <position position="1"/>
    </location>
</feature>
<feature type="active site" description="Proton donor/acceptor" evidence="3">
    <location>
        <position position="179"/>
    </location>
</feature>
<evidence type="ECO:0000256" key="1">
    <source>
        <dbReference type="ARBA" id="ARBA00001947"/>
    </source>
</evidence>
<evidence type="ECO:0000313" key="6">
    <source>
        <dbReference type="RefSeq" id="XP_022236351.1"/>
    </source>
</evidence>
<evidence type="ECO:0000256" key="3">
    <source>
        <dbReference type="PROSITE-ProRule" id="PRU01379"/>
    </source>
</evidence>
<comment type="cofactor">
    <cofactor evidence="1">
        <name>Zn(2+)</name>
        <dbReference type="ChEBI" id="CHEBI:29105"/>
    </cofactor>
</comment>
<organism evidence="5 6">
    <name type="scientific">Limulus polyphemus</name>
    <name type="common">Atlantic horseshoe crab</name>
    <dbReference type="NCBI Taxonomy" id="6850"/>
    <lineage>
        <taxon>Eukaryota</taxon>
        <taxon>Metazoa</taxon>
        <taxon>Ecdysozoa</taxon>
        <taxon>Arthropoda</taxon>
        <taxon>Chelicerata</taxon>
        <taxon>Merostomata</taxon>
        <taxon>Xiphosura</taxon>
        <taxon>Limulidae</taxon>
        <taxon>Limulus</taxon>
    </lineage>
</organism>
<keyword evidence="5" id="KW-1185">Reference proteome</keyword>
<dbReference type="PANTHER" id="PTHR11705:SF91">
    <property type="entry name" value="FI01817P-RELATED"/>
    <property type="match status" value="1"/>
</dbReference>
<comment type="similarity">
    <text evidence="2 3">Belongs to the peptidase M14 family.</text>
</comment>
<dbReference type="PROSITE" id="PS52035">
    <property type="entry name" value="PEPTIDASE_M14"/>
    <property type="match status" value="1"/>
</dbReference>
<dbReference type="Gene3D" id="3.40.630.10">
    <property type="entry name" value="Zn peptidases"/>
    <property type="match status" value="1"/>
</dbReference>
<gene>
    <name evidence="6" type="primary">LOC106476909</name>
</gene>
<dbReference type="SMART" id="SM00631">
    <property type="entry name" value="Zn_pept"/>
    <property type="match status" value="1"/>
</dbReference>
<feature type="domain" description="Peptidase M14" evidence="4">
    <location>
        <begin position="1"/>
        <end position="213"/>
    </location>
</feature>
<dbReference type="CDD" id="cd03860">
    <property type="entry name" value="M14_CP_A-B_like"/>
    <property type="match status" value="1"/>
</dbReference>
<dbReference type="PANTHER" id="PTHR11705">
    <property type="entry name" value="PROTEASE FAMILY M14 CARBOXYPEPTIDASE A,B"/>
    <property type="match status" value="1"/>
</dbReference>
<dbReference type="Pfam" id="PF00246">
    <property type="entry name" value="Peptidase_M14"/>
    <property type="match status" value="1"/>
</dbReference>
<dbReference type="Proteomes" id="UP000694941">
    <property type="component" value="Unplaced"/>
</dbReference>
<sequence>DVIMLVDTFEWYIMPCANPDGYEYSHTKNRLWRKTRSHTKSIRGCRGVDPNRNWSFKWNKGGASNRKCSDIYAGPKAFSEPETKAISDFILSKNNRVKLYLDVHSYAQMWLTPWGWTSQLPTDYKDQYNLASIGTKALKSVHGTNFNIGSSTNLLYRASGGADDWAYGVAGVKYSYTVELRDTGKHGFFIPTKQIIPSGEETFAAVKAVAIALKNELFNN</sequence>
<accession>A0ABM1RY96</accession>
<dbReference type="RefSeq" id="XP_022236351.1">
    <property type="nucleotide sequence ID" value="XM_022380643.1"/>
</dbReference>
<proteinExistence type="inferred from homology"/>
<evidence type="ECO:0000256" key="2">
    <source>
        <dbReference type="ARBA" id="ARBA00005988"/>
    </source>
</evidence>
<evidence type="ECO:0000313" key="5">
    <source>
        <dbReference type="Proteomes" id="UP000694941"/>
    </source>
</evidence>